<evidence type="ECO:0000256" key="1">
    <source>
        <dbReference type="SAM" id="MobiDB-lite"/>
    </source>
</evidence>
<feature type="region of interest" description="Disordered" evidence="1">
    <location>
        <begin position="57"/>
        <end position="82"/>
    </location>
</feature>
<feature type="non-terminal residue" evidence="2">
    <location>
        <position position="1"/>
    </location>
</feature>
<protein>
    <submittedName>
        <fullName evidence="2">Uncharacterized protein</fullName>
    </submittedName>
</protein>
<accession>A0AAW0HWH7</accession>
<reference evidence="2 3" key="1">
    <citation type="journal article" date="2023" name="bioRxiv">
        <title>Conserved and derived expression patterns and positive selection on dental genes reveal complex evolutionary context of ever-growing rodent molars.</title>
        <authorList>
            <person name="Calamari Z.T."/>
            <person name="Song A."/>
            <person name="Cohen E."/>
            <person name="Akter M."/>
            <person name="Roy R.D."/>
            <person name="Hallikas O."/>
            <person name="Christensen M.M."/>
            <person name="Li P."/>
            <person name="Marangoni P."/>
            <person name="Jernvall J."/>
            <person name="Klein O.D."/>
        </authorList>
    </citation>
    <scope>NUCLEOTIDE SEQUENCE [LARGE SCALE GENOMIC DNA]</scope>
    <source>
        <strain evidence="2">V071</strain>
    </source>
</reference>
<dbReference type="Gene3D" id="3.30.160.60">
    <property type="entry name" value="Classic Zinc Finger"/>
    <property type="match status" value="1"/>
</dbReference>
<proteinExistence type="predicted"/>
<dbReference type="Proteomes" id="UP001488838">
    <property type="component" value="Unassembled WGS sequence"/>
</dbReference>
<evidence type="ECO:0000313" key="2">
    <source>
        <dbReference type="EMBL" id="KAK7806525.1"/>
    </source>
</evidence>
<organism evidence="2 3">
    <name type="scientific">Myodes glareolus</name>
    <name type="common">Bank vole</name>
    <name type="synonym">Clethrionomys glareolus</name>
    <dbReference type="NCBI Taxonomy" id="447135"/>
    <lineage>
        <taxon>Eukaryota</taxon>
        <taxon>Metazoa</taxon>
        <taxon>Chordata</taxon>
        <taxon>Craniata</taxon>
        <taxon>Vertebrata</taxon>
        <taxon>Euteleostomi</taxon>
        <taxon>Mammalia</taxon>
        <taxon>Eutheria</taxon>
        <taxon>Euarchontoglires</taxon>
        <taxon>Glires</taxon>
        <taxon>Rodentia</taxon>
        <taxon>Myomorpha</taxon>
        <taxon>Muroidea</taxon>
        <taxon>Cricetidae</taxon>
        <taxon>Arvicolinae</taxon>
        <taxon>Myodes</taxon>
    </lineage>
</organism>
<name>A0AAW0HWH7_MYOGA</name>
<gene>
    <name evidence="2" type="ORF">U0070_016615</name>
</gene>
<feature type="region of interest" description="Disordered" evidence="1">
    <location>
        <begin position="1"/>
        <end position="20"/>
    </location>
</feature>
<comment type="caution">
    <text evidence="2">The sequence shown here is derived from an EMBL/GenBank/DDBJ whole genome shotgun (WGS) entry which is preliminary data.</text>
</comment>
<feature type="compositionally biased region" description="Polar residues" evidence="1">
    <location>
        <begin position="68"/>
        <end position="81"/>
    </location>
</feature>
<evidence type="ECO:0000313" key="3">
    <source>
        <dbReference type="Proteomes" id="UP001488838"/>
    </source>
</evidence>
<keyword evidence="3" id="KW-1185">Reference proteome</keyword>
<dbReference type="AlphaFoldDB" id="A0AAW0HWH7"/>
<dbReference type="EMBL" id="JBBHLL010000299">
    <property type="protein sequence ID" value="KAK7806525.1"/>
    <property type="molecule type" value="Genomic_DNA"/>
</dbReference>
<sequence length="392" mass="42847">TPVNPNCDASDVTGASDSPVQRVPGTLPYIGTRPLFQSCTWADMEQEDECPAACQAPACQSPKDNKKSTPAASVPSGNSGVHQPAAIQRESNHLCYLLRNPHRMRVKWGHRSFCPYPTMVRGNSSPAASYTFPDPWYIHQPGRMIDKASHTMSLGSPGTLVGVNIAFSENLMPHSGLPGSAFQRRPIPASTGSLNNRLLLVRGMASRRDCVTPPSMDRMLHLNPYNLGMPPARLQLLLTLDSQDSFVTQSNSQEGPLRKHTGEKPCPACVTGKGWTSSFFCSDELGRRRRIHTRDRPHKCSKGHVGLTNSQASTAQDMGAGTEMEKQAQQRAVCFASIEVKPLCTPQREASYGTRILLSQQNWTVAQRSSFQPKCDTEISTQTPKAGLSSFD</sequence>